<proteinExistence type="inferred from homology"/>
<dbReference type="NCBIfam" id="TIGR00317">
    <property type="entry name" value="cobS"/>
    <property type="match status" value="1"/>
</dbReference>
<dbReference type="EC" id="2.7.8.26" evidence="5 19"/>
<feature type="transmembrane region" description="Helical" evidence="19">
    <location>
        <begin position="140"/>
        <end position="162"/>
    </location>
</feature>
<comment type="cofactor">
    <cofactor evidence="1 19">
        <name>Mg(2+)</name>
        <dbReference type="ChEBI" id="CHEBI:18420"/>
    </cofactor>
</comment>
<keyword evidence="9 19" id="KW-0808">Transferase</keyword>
<dbReference type="EMBL" id="BPQQ01000002">
    <property type="protein sequence ID" value="GJD98235.1"/>
    <property type="molecule type" value="Genomic_DNA"/>
</dbReference>
<evidence type="ECO:0000256" key="12">
    <source>
        <dbReference type="ARBA" id="ARBA00022989"/>
    </source>
</evidence>
<keyword evidence="12 19" id="KW-1133">Transmembrane helix</keyword>
<evidence type="ECO:0000256" key="16">
    <source>
        <dbReference type="ARBA" id="ARBA00032853"/>
    </source>
</evidence>
<evidence type="ECO:0000256" key="4">
    <source>
        <dbReference type="ARBA" id="ARBA00010561"/>
    </source>
</evidence>
<evidence type="ECO:0000256" key="9">
    <source>
        <dbReference type="ARBA" id="ARBA00022679"/>
    </source>
</evidence>
<gene>
    <name evidence="21" type="primary">cobV</name>
    <name evidence="19" type="synonym">cobS</name>
    <name evidence="21" type="ORF">GMJLKIPL_0142</name>
</gene>
<dbReference type="PANTHER" id="PTHR34148:SF1">
    <property type="entry name" value="ADENOSYLCOBINAMIDE-GDP RIBAZOLETRANSFERASE"/>
    <property type="match status" value="1"/>
</dbReference>
<dbReference type="HAMAP" id="MF_00719">
    <property type="entry name" value="CobS"/>
    <property type="match status" value="1"/>
</dbReference>
<keyword evidence="13 19" id="KW-0472">Membrane</keyword>
<comment type="subcellular location">
    <subcellularLocation>
        <location evidence="2 19">Cell membrane</location>
        <topology evidence="2 19">Multi-pass membrane protein</topology>
    </subcellularLocation>
</comment>
<keyword evidence="11 19" id="KW-0460">Magnesium</keyword>
<protein>
    <recommendedName>
        <fullName evidence="6 19">Adenosylcobinamide-GDP ribazoletransferase</fullName>
        <ecNumber evidence="5 19">2.7.8.26</ecNumber>
    </recommendedName>
    <alternativeName>
        <fullName evidence="16 19">Cobalamin synthase</fullName>
    </alternativeName>
    <alternativeName>
        <fullName evidence="15 19">Cobalamin-5'-phosphate synthase</fullName>
    </alternativeName>
</protein>
<evidence type="ECO:0000256" key="5">
    <source>
        <dbReference type="ARBA" id="ARBA00013200"/>
    </source>
</evidence>
<evidence type="ECO:0000256" key="14">
    <source>
        <dbReference type="ARBA" id="ARBA00025228"/>
    </source>
</evidence>
<comment type="pathway">
    <text evidence="3 19">Cofactor biosynthesis; adenosylcobalamin biosynthesis; adenosylcobalamin from cob(II)yrinate a,c-diamide: step 7/7.</text>
</comment>
<keyword evidence="8 19" id="KW-0169">Cobalamin biosynthesis</keyword>
<evidence type="ECO:0000256" key="20">
    <source>
        <dbReference type="SAM" id="MobiDB-lite"/>
    </source>
</evidence>
<evidence type="ECO:0000256" key="7">
    <source>
        <dbReference type="ARBA" id="ARBA00022475"/>
    </source>
</evidence>
<evidence type="ECO:0000313" key="21">
    <source>
        <dbReference type="EMBL" id="GJD98235.1"/>
    </source>
</evidence>
<accession>A0ABQ4S983</accession>
<evidence type="ECO:0000256" key="19">
    <source>
        <dbReference type="HAMAP-Rule" id="MF_00719"/>
    </source>
</evidence>
<dbReference type="PANTHER" id="PTHR34148">
    <property type="entry name" value="ADENOSYLCOBINAMIDE-GDP RIBAZOLETRANSFERASE"/>
    <property type="match status" value="1"/>
</dbReference>
<evidence type="ECO:0000256" key="17">
    <source>
        <dbReference type="ARBA" id="ARBA00048623"/>
    </source>
</evidence>
<dbReference type="InterPro" id="IPR003805">
    <property type="entry name" value="CobS"/>
</dbReference>
<evidence type="ECO:0000256" key="10">
    <source>
        <dbReference type="ARBA" id="ARBA00022692"/>
    </source>
</evidence>
<evidence type="ECO:0000256" key="11">
    <source>
        <dbReference type="ARBA" id="ARBA00022842"/>
    </source>
</evidence>
<reference evidence="21" key="2">
    <citation type="submission" date="2021-08" db="EMBL/GenBank/DDBJ databases">
        <authorList>
            <person name="Tani A."/>
            <person name="Ola A."/>
            <person name="Ogura Y."/>
            <person name="Katsura K."/>
            <person name="Hayashi T."/>
        </authorList>
    </citation>
    <scope>NUCLEOTIDE SEQUENCE</scope>
    <source>
        <strain evidence="21">DSM 17168</strain>
    </source>
</reference>
<keyword evidence="10 19" id="KW-0812">Transmembrane</keyword>
<keyword evidence="22" id="KW-1185">Reference proteome</keyword>
<evidence type="ECO:0000256" key="3">
    <source>
        <dbReference type="ARBA" id="ARBA00004663"/>
    </source>
</evidence>
<evidence type="ECO:0000256" key="2">
    <source>
        <dbReference type="ARBA" id="ARBA00004651"/>
    </source>
</evidence>
<evidence type="ECO:0000256" key="15">
    <source>
        <dbReference type="ARBA" id="ARBA00032605"/>
    </source>
</evidence>
<feature type="transmembrane region" description="Helical" evidence="19">
    <location>
        <begin position="213"/>
        <end position="245"/>
    </location>
</feature>
<sequence>MADRAGWDAMQEADDEFEPPPPGSTLWPPLLDLAACLRFYSRLPVPPLPGEAGAHGPPDFRTAPRMLPIAGLVIALPAALALLGGLGLGLGPYLAATLAALAATLVTGALHEDGLADVADGFGGGSDAARRLDIMRDSRIGAYGTAALILAYGLRIGALATLADRAGWRAALVLLLAAAVSRTAALWPMLALPPARPGGSSHAVGRPTPATHALAWALCLALFLAGGLLGLPWIGLALAGLLAALSAWTMSRMAERLIGGQTGDVIGACQQIAEIAVLLAMLIALPR</sequence>
<name>A0ABQ4S983_9HYPH</name>
<comment type="catalytic activity">
    <reaction evidence="18 19">
        <text>alpha-ribazole 5'-phosphate + adenosylcob(III)inamide-GDP = adenosylcob(III)alamin 5'-phosphate + GMP + H(+)</text>
        <dbReference type="Rhea" id="RHEA:23560"/>
        <dbReference type="ChEBI" id="CHEBI:15378"/>
        <dbReference type="ChEBI" id="CHEBI:57918"/>
        <dbReference type="ChEBI" id="CHEBI:58115"/>
        <dbReference type="ChEBI" id="CHEBI:60487"/>
        <dbReference type="ChEBI" id="CHEBI:60493"/>
        <dbReference type="EC" id="2.7.8.26"/>
    </reaction>
</comment>
<comment type="function">
    <text evidence="14 19">Joins adenosylcobinamide-GDP and alpha-ribazole to generate adenosylcobalamin (Ado-cobalamin). Also synthesizes adenosylcobalamin 5'-phosphate from adenosylcobinamide-GDP and alpha-ribazole 5'-phosphate.</text>
</comment>
<dbReference type="Pfam" id="PF02654">
    <property type="entry name" value="CobS"/>
    <property type="match status" value="1"/>
</dbReference>
<comment type="catalytic activity">
    <reaction evidence="17 19">
        <text>alpha-ribazole + adenosylcob(III)inamide-GDP = adenosylcob(III)alamin + GMP + H(+)</text>
        <dbReference type="Rhea" id="RHEA:16049"/>
        <dbReference type="ChEBI" id="CHEBI:10329"/>
        <dbReference type="ChEBI" id="CHEBI:15378"/>
        <dbReference type="ChEBI" id="CHEBI:18408"/>
        <dbReference type="ChEBI" id="CHEBI:58115"/>
        <dbReference type="ChEBI" id="CHEBI:60487"/>
        <dbReference type="EC" id="2.7.8.26"/>
    </reaction>
</comment>
<evidence type="ECO:0000256" key="6">
    <source>
        <dbReference type="ARBA" id="ARBA00015850"/>
    </source>
</evidence>
<reference evidence="21" key="1">
    <citation type="journal article" date="2021" name="Front. Microbiol.">
        <title>Comprehensive Comparative Genomics and Phenotyping of Methylobacterium Species.</title>
        <authorList>
            <person name="Alessa O."/>
            <person name="Ogura Y."/>
            <person name="Fujitani Y."/>
            <person name="Takami H."/>
            <person name="Hayashi T."/>
            <person name="Sahin N."/>
            <person name="Tani A."/>
        </authorList>
    </citation>
    <scope>NUCLEOTIDE SEQUENCE</scope>
    <source>
        <strain evidence="21">DSM 17168</strain>
    </source>
</reference>
<evidence type="ECO:0000256" key="8">
    <source>
        <dbReference type="ARBA" id="ARBA00022573"/>
    </source>
</evidence>
<evidence type="ECO:0000256" key="1">
    <source>
        <dbReference type="ARBA" id="ARBA00001946"/>
    </source>
</evidence>
<comment type="caution">
    <text evidence="21">The sequence shown here is derived from an EMBL/GenBank/DDBJ whole genome shotgun (WGS) entry which is preliminary data.</text>
</comment>
<keyword evidence="7 19" id="KW-1003">Cell membrane</keyword>
<evidence type="ECO:0000256" key="13">
    <source>
        <dbReference type="ARBA" id="ARBA00023136"/>
    </source>
</evidence>
<feature type="region of interest" description="Disordered" evidence="20">
    <location>
        <begin position="1"/>
        <end position="20"/>
    </location>
</feature>
<feature type="transmembrane region" description="Helical" evidence="19">
    <location>
        <begin position="67"/>
        <end position="87"/>
    </location>
</feature>
<evidence type="ECO:0000313" key="22">
    <source>
        <dbReference type="Proteomes" id="UP001055153"/>
    </source>
</evidence>
<feature type="transmembrane region" description="Helical" evidence="19">
    <location>
        <begin position="168"/>
        <end position="192"/>
    </location>
</feature>
<comment type="similarity">
    <text evidence="4 19">Belongs to the CobS family.</text>
</comment>
<organism evidence="21 22">
    <name type="scientific">Methylobacterium isbiliense</name>
    <dbReference type="NCBI Taxonomy" id="315478"/>
    <lineage>
        <taxon>Bacteria</taxon>
        <taxon>Pseudomonadati</taxon>
        <taxon>Pseudomonadota</taxon>
        <taxon>Alphaproteobacteria</taxon>
        <taxon>Hyphomicrobiales</taxon>
        <taxon>Methylobacteriaceae</taxon>
        <taxon>Methylobacterium</taxon>
    </lineage>
</organism>
<evidence type="ECO:0000256" key="18">
    <source>
        <dbReference type="ARBA" id="ARBA00049504"/>
    </source>
</evidence>
<dbReference type="Proteomes" id="UP001055153">
    <property type="component" value="Unassembled WGS sequence"/>
</dbReference>